<evidence type="ECO:0000313" key="1">
    <source>
        <dbReference type="EMBL" id="PHU39382.1"/>
    </source>
</evidence>
<protein>
    <submittedName>
        <fullName evidence="1">Abortive infection protein</fullName>
    </submittedName>
</protein>
<dbReference type="EMBL" id="PDYH01000051">
    <property type="protein sequence ID" value="PHU39382.1"/>
    <property type="molecule type" value="Genomic_DNA"/>
</dbReference>
<reference evidence="1" key="1">
    <citation type="submission" date="2017-10" db="EMBL/GenBank/DDBJ databases">
        <title>Resolving the taxonomy of Roseburia spp., Eubacterium rectale and Agathobacter spp. through phylogenomic analysis.</title>
        <authorList>
            <person name="Sheridan P.O."/>
            <person name="Walker A.W."/>
            <person name="Duncan S.H."/>
            <person name="Scott K.P."/>
            <person name="Toole P.W.O."/>
            <person name="Luis P."/>
            <person name="Flint H.J."/>
        </authorList>
    </citation>
    <scope>NUCLEOTIDE SEQUENCE [LARGE SCALE GENOMIC DNA]</scope>
    <source>
        <strain evidence="1">JK10</strain>
    </source>
</reference>
<accession>A0A2G3E7W6</accession>
<gene>
    <name evidence="1" type="ORF">CSX00_11390</name>
</gene>
<organism evidence="1 2">
    <name type="scientific">Pseudobutyrivibrio ruminis</name>
    <dbReference type="NCBI Taxonomy" id="46206"/>
    <lineage>
        <taxon>Bacteria</taxon>
        <taxon>Bacillati</taxon>
        <taxon>Bacillota</taxon>
        <taxon>Clostridia</taxon>
        <taxon>Lachnospirales</taxon>
        <taxon>Lachnospiraceae</taxon>
        <taxon>Pseudobutyrivibrio</taxon>
    </lineage>
</organism>
<name>A0A2G3E7W6_9FIRM</name>
<keyword evidence="2" id="KW-1185">Reference proteome</keyword>
<dbReference type="Proteomes" id="UP000224317">
    <property type="component" value="Unassembled WGS sequence"/>
</dbReference>
<sequence>MENIPNRKTGHRALCISFFKMIILKNKMKEAIYMDYSVDDIKDAIESFGGIASASQLSEKGISRLSLYQGLVSGMISRESHGNYVVTDNQPDEYTMIQNRSEKMIFSHATALYLHGLSDRVPHELDITVPQGDNVSRIKRDYENTRFHYCKKEIWDLGIIETVTPQGYKVKIYDVDRCICDLIKDKKSVDSQIFTQALKGYFSGKYNPRKIVKYARQLNIESKIRTYMEIL</sequence>
<comment type="caution">
    <text evidence="1">The sequence shown here is derived from an EMBL/GenBank/DDBJ whole genome shotgun (WGS) entry which is preliminary data.</text>
</comment>
<evidence type="ECO:0000313" key="2">
    <source>
        <dbReference type="Proteomes" id="UP000224317"/>
    </source>
</evidence>
<proteinExistence type="predicted"/>
<dbReference type="AlphaFoldDB" id="A0A2G3E7W6"/>